<dbReference type="InterPro" id="IPR050763">
    <property type="entry name" value="ABC_transporter_ATP-binding"/>
</dbReference>
<accession>A0ABS6ECG6</accession>
<comment type="similarity">
    <text evidence="1">Belongs to the ABC transporter superfamily.</text>
</comment>
<dbReference type="Proteomes" id="UP000726170">
    <property type="component" value="Unassembled WGS sequence"/>
</dbReference>
<dbReference type="PANTHER" id="PTHR42711:SF5">
    <property type="entry name" value="ABC TRANSPORTER ATP-BINDING PROTEIN NATA"/>
    <property type="match status" value="1"/>
</dbReference>
<dbReference type="RefSeq" id="WP_216437295.1">
    <property type="nucleotide sequence ID" value="NZ_JAHLQF010000001.1"/>
</dbReference>
<evidence type="ECO:0000313" key="6">
    <source>
        <dbReference type="EMBL" id="MBU5482881.1"/>
    </source>
</evidence>
<gene>
    <name evidence="6" type="ORF">KQI86_01000</name>
</gene>
<evidence type="ECO:0000256" key="1">
    <source>
        <dbReference type="ARBA" id="ARBA00005417"/>
    </source>
</evidence>
<reference evidence="6 7" key="1">
    <citation type="submission" date="2021-06" db="EMBL/GenBank/DDBJ databases">
        <authorList>
            <person name="Sun Q."/>
            <person name="Li D."/>
        </authorList>
    </citation>
    <scope>NUCLEOTIDE SEQUENCE [LARGE SCALE GENOMIC DNA]</scope>
    <source>
        <strain evidence="6 7">MSJ-11</strain>
    </source>
</reference>
<keyword evidence="2" id="KW-0813">Transport</keyword>
<dbReference type="Pfam" id="PF00005">
    <property type="entry name" value="ABC_tran"/>
    <property type="match status" value="1"/>
</dbReference>
<sequence length="302" mass="33801">MKGIVVENLTKTYDGTYKAIENINFTVEQGSIVGFLGPNGSGKTTTIRILNGILKPTAGRGEILGKDIVKEAHEIHKICSVMTETAACYENLSGKENLMFFGKLHDLPYLVLKTRVEDILKKLGLYEHRDKKVKEYSTGMKKRISLAIALINNPKIVFLDEPTSGLDPETAQNVTELIKNMVYESGTTVFMCTHQLRYAEDICDTYGFINKGKILGFGSFKKLAKEKDIGDNLIIRGYDIPNNLGFSEKSSGVYKREINSEEEIPQILTNVINNGGKIYEVKNSICSLEELYFAYTRGDKIE</sequence>
<dbReference type="PROSITE" id="PS50893">
    <property type="entry name" value="ABC_TRANSPORTER_2"/>
    <property type="match status" value="1"/>
</dbReference>
<keyword evidence="7" id="KW-1185">Reference proteome</keyword>
<dbReference type="SMART" id="SM00382">
    <property type="entry name" value="AAA"/>
    <property type="match status" value="1"/>
</dbReference>
<dbReference type="InterPro" id="IPR003593">
    <property type="entry name" value="AAA+_ATPase"/>
</dbReference>
<evidence type="ECO:0000256" key="4">
    <source>
        <dbReference type="ARBA" id="ARBA00022840"/>
    </source>
</evidence>
<evidence type="ECO:0000313" key="7">
    <source>
        <dbReference type="Proteomes" id="UP000726170"/>
    </source>
</evidence>
<proteinExistence type="inferred from homology"/>
<keyword evidence="4 6" id="KW-0067">ATP-binding</keyword>
<evidence type="ECO:0000256" key="2">
    <source>
        <dbReference type="ARBA" id="ARBA00022448"/>
    </source>
</evidence>
<evidence type="ECO:0000256" key="3">
    <source>
        <dbReference type="ARBA" id="ARBA00022741"/>
    </source>
</evidence>
<feature type="domain" description="ABC transporter" evidence="5">
    <location>
        <begin position="4"/>
        <end position="236"/>
    </location>
</feature>
<dbReference type="EMBL" id="JAHLQF010000001">
    <property type="protein sequence ID" value="MBU5482881.1"/>
    <property type="molecule type" value="Genomic_DNA"/>
</dbReference>
<keyword evidence="3" id="KW-0547">Nucleotide-binding</keyword>
<protein>
    <submittedName>
        <fullName evidence="6">ABC transporter ATP-binding protein</fullName>
    </submittedName>
</protein>
<comment type="caution">
    <text evidence="6">The sequence shown here is derived from an EMBL/GenBank/DDBJ whole genome shotgun (WGS) entry which is preliminary data.</text>
</comment>
<dbReference type="InterPro" id="IPR003439">
    <property type="entry name" value="ABC_transporter-like_ATP-bd"/>
</dbReference>
<evidence type="ECO:0000259" key="5">
    <source>
        <dbReference type="PROSITE" id="PS50893"/>
    </source>
</evidence>
<dbReference type="PANTHER" id="PTHR42711">
    <property type="entry name" value="ABC TRANSPORTER ATP-BINDING PROTEIN"/>
    <property type="match status" value="1"/>
</dbReference>
<dbReference type="GO" id="GO:0005524">
    <property type="term" value="F:ATP binding"/>
    <property type="evidence" value="ECO:0007669"/>
    <property type="project" value="UniProtKB-KW"/>
</dbReference>
<organism evidence="6 7">
    <name type="scientific">Clostridium mobile</name>
    <dbReference type="NCBI Taxonomy" id="2841512"/>
    <lineage>
        <taxon>Bacteria</taxon>
        <taxon>Bacillati</taxon>
        <taxon>Bacillota</taxon>
        <taxon>Clostridia</taxon>
        <taxon>Eubacteriales</taxon>
        <taxon>Clostridiaceae</taxon>
        <taxon>Clostridium</taxon>
    </lineage>
</organism>
<name>A0ABS6ECG6_9CLOT</name>